<proteinExistence type="predicted"/>
<comment type="caution">
    <text evidence="2">The sequence shown here is derived from an EMBL/GenBank/DDBJ whole genome shotgun (WGS) entry which is preliminary data.</text>
</comment>
<reference evidence="2 3" key="1">
    <citation type="journal article" date="2017" name="Int. J. Parasitol.">
        <title>The genome of the protozoan parasite Cystoisospora suis and a reverse vaccinology approach to identify vaccine candidates.</title>
        <authorList>
            <person name="Palmieri N."/>
            <person name="Shrestha A."/>
            <person name="Ruttkowski B."/>
            <person name="Beck T."/>
            <person name="Vogl C."/>
            <person name="Tomley F."/>
            <person name="Blake D.P."/>
            <person name="Joachim A."/>
        </authorList>
    </citation>
    <scope>NUCLEOTIDE SEQUENCE [LARGE SCALE GENOMIC DNA]</scope>
    <source>
        <strain evidence="2 3">Wien I</strain>
    </source>
</reference>
<dbReference type="RefSeq" id="XP_067918397.1">
    <property type="nucleotide sequence ID" value="XM_068069628.1"/>
</dbReference>
<dbReference type="VEuPathDB" id="ToxoDB:CSUI_009513"/>
<feature type="region of interest" description="Disordered" evidence="1">
    <location>
        <begin position="75"/>
        <end position="106"/>
    </location>
</feature>
<dbReference type="GeneID" id="94432839"/>
<evidence type="ECO:0000313" key="3">
    <source>
        <dbReference type="Proteomes" id="UP000221165"/>
    </source>
</evidence>
<name>A0A2C6JGZ1_9APIC</name>
<accession>A0A2C6JGZ1</accession>
<evidence type="ECO:0000256" key="1">
    <source>
        <dbReference type="SAM" id="MobiDB-lite"/>
    </source>
</evidence>
<sequence length="106" mass="12031">MLRIGLMVNRLARSARHLLSRNTCIALTLSHLLLSQRHDTFSFPETGEEEKKKKSSSLSLLVLLRNLLLLRESLSSPRLGQSPPGKPTSFSPSSEEEKKTTKRYRQ</sequence>
<protein>
    <submittedName>
        <fullName evidence="2">Uncharacterized protein</fullName>
    </submittedName>
</protein>
<evidence type="ECO:0000313" key="2">
    <source>
        <dbReference type="EMBL" id="PHJ16671.1"/>
    </source>
</evidence>
<dbReference type="EMBL" id="MIGC01005695">
    <property type="protein sequence ID" value="PHJ16671.1"/>
    <property type="molecule type" value="Genomic_DNA"/>
</dbReference>
<dbReference type="Proteomes" id="UP000221165">
    <property type="component" value="Unassembled WGS sequence"/>
</dbReference>
<organism evidence="2 3">
    <name type="scientific">Cystoisospora suis</name>
    <dbReference type="NCBI Taxonomy" id="483139"/>
    <lineage>
        <taxon>Eukaryota</taxon>
        <taxon>Sar</taxon>
        <taxon>Alveolata</taxon>
        <taxon>Apicomplexa</taxon>
        <taxon>Conoidasida</taxon>
        <taxon>Coccidia</taxon>
        <taxon>Eucoccidiorida</taxon>
        <taxon>Eimeriorina</taxon>
        <taxon>Sarcocystidae</taxon>
        <taxon>Cystoisospora</taxon>
    </lineage>
</organism>
<dbReference type="AlphaFoldDB" id="A0A2C6JGZ1"/>
<keyword evidence="3" id="KW-1185">Reference proteome</keyword>
<gene>
    <name evidence="2" type="ORF">CSUI_009513</name>
</gene>